<feature type="non-terminal residue" evidence="1">
    <location>
        <position position="1"/>
    </location>
</feature>
<feature type="non-terminal residue" evidence="1">
    <location>
        <position position="121"/>
    </location>
</feature>
<dbReference type="EMBL" id="CAJVQC010086945">
    <property type="protein sequence ID" value="CAG8822995.1"/>
    <property type="molecule type" value="Genomic_DNA"/>
</dbReference>
<evidence type="ECO:0000313" key="1">
    <source>
        <dbReference type="EMBL" id="CAG8822995.1"/>
    </source>
</evidence>
<accession>A0ACA9S1U8</accession>
<name>A0ACA9S1U8_9GLOM</name>
<evidence type="ECO:0000313" key="2">
    <source>
        <dbReference type="Proteomes" id="UP000789920"/>
    </source>
</evidence>
<reference evidence="1" key="1">
    <citation type="submission" date="2021-06" db="EMBL/GenBank/DDBJ databases">
        <authorList>
            <person name="Kallberg Y."/>
            <person name="Tangrot J."/>
            <person name="Rosling A."/>
        </authorList>
    </citation>
    <scope>NUCLEOTIDE SEQUENCE</scope>
    <source>
        <strain evidence="1">MA461A</strain>
    </source>
</reference>
<proteinExistence type="predicted"/>
<keyword evidence="2" id="KW-1185">Reference proteome</keyword>
<organism evidence="1 2">
    <name type="scientific">Racocetra persica</name>
    <dbReference type="NCBI Taxonomy" id="160502"/>
    <lineage>
        <taxon>Eukaryota</taxon>
        <taxon>Fungi</taxon>
        <taxon>Fungi incertae sedis</taxon>
        <taxon>Mucoromycota</taxon>
        <taxon>Glomeromycotina</taxon>
        <taxon>Glomeromycetes</taxon>
        <taxon>Diversisporales</taxon>
        <taxon>Gigasporaceae</taxon>
        <taxon>Racocetra</taxon>
    </lineage>
</organism>
<sequence>NTKAKIELLLTTMAEEVELIFNELLILNNNLTDWIQYYRKPYIIASLNPNISKILHNMWYAAPNNTNCAKAAHAISNREEKQLKLMIAIIRIDIKANYNVNISGQDKGGIARKKLAIKHSS</sequence>
<gene>
    <name evidence="1" type="ORF">RPERSI_LOCUS25931</name>
</gene>
<comment type="caution">
    <text evidence="1">The sequence shown here is derived from an EMBL/GenBank/DDBJ whole genome shotgun (WGS) entry which is preliminary data.</text>
</comment>
<protein>
    <submittedName>
        <fullName evidence="1">14868_t:CDS:1</fullName>
    </submittedName>
</protein>
<dbReference type="Proteomes" id="UP000789920">
    <property type="component" value="Unassembled WGS sequence"/>
</dbReference>